<dbReference type="Proteomes" id="UP000593571">
    <property type="component" value="Unassembled WGS sequence"/>
</dbReference>
<proteinExistence type="predicted"/>
<feature type="region of interest" description="Disordered" evidence="1">
    <location>
        <begin position="149"/>
        <end position="171"/>
    </location>
</feature>
<accession>A0A7J8KBR5</accession>
<name>A0A7J8KBR5_ROUAE</name>
<evidence type="ECO:0000313" key="2">
    <source>
        <dbReference type="EMBL" id="KAF6506268.1"/>
    </source>
</evidence>
<dbReference type="EMBL" id="JACASE010000001">
    <property type="protein sequence ID" value="KAF6506268.1"/>
    <property type="molecule type" value="Genomic_DNA"/>
</dbReference>
<comment type="caution">
    <text evidence="2">The sequence shown here is derived from an EMBL/GenBank/DDBJ whole genome shotgun (WGS) entry which is preliminary data.</text>
</comment>
<evidence type="ECO:0000256" key="1">
    <source>
        <dbReference type="SAM" id="MobiDB-lite"/>
    </source>
</evidence>
<gene>
    <name evidence="2" type="ORF">HJG63_008054</name>
</gene>
<organism evidence="2 3">
    <name type="scientific">Rousettus aegyptiacus</name>
    <name type="common">Egyptian fruit bat</name>
    <name type="synonym">Pteropus aegyptiacus</name>
    <dbReference type="NCBI Taxonomy" id="9407"/>
    <lineage>
        <taxon>Eukaryota</taxon>
        <taxon>Metazoa</taxon>
        <taxon>Chordata</taxon>
        <taxon>Craniata</taxon>
        <taxon>Vertebrata</taxon>
        <taxon>Euteleostomi</taxon>
        <taxon>Mammalia</taxon>
        <taxon>Eutheria</taxon>
        <taxon>Laurasiatheria</taxon>
        <taxon>Chiroptera</taxon>
        <taxon>Yinpterochiroptera</taxon>
        <taxon>Pteropodoidea</taxon>
        <taxon>Pteropodidae</taxon>
        <taxon>Rousettinae</taxon>
        <taxon>Rousettus</taxon>
    </lineage>
</organism>
<protein>
    <submittedName>
        <fullName evidence="2">Uncharacterized protein</fullName>
    </submittedName>
</protein>
<feature type="region of interest" description="Disordered" evidence="1">
    <location>
        <begin position="30"/>
        <end position="132"/>
    </location>
</feature>
<evidence type="ECO:0000313" key="3">
    <source>
        <dbReference type="Proteomes" id="UP000593571"/>
    </source>
</evidence>
<sequence length="184" mass="18939">MTEGSEPTLGCSAALRPLVVRPSTQLVFKERGAVWRTRPGVAEAGENGPSPSRAGASGGANVSLEESSQLLSNQADDAACSQVRGRPGLRTLGAAHPGLPTRHRPHTGQQPAPHPPRRARGGSSRFRSSVAESVGRALARGVWQVQTHMGAAGGHRPAARSPAVCAGSVPSNGTVRRLASRISG</sequence>
<feature type="compositionally biased region" description="Low complexity" evidence="1">
    <location>
        <begin position="48"/>
        <end position="72"/>
    </location>
</feature>
<reference evidence="2 3" key="1">
    <citation type="journal article" date="2020" name="Nature">
        <title>Six reference-quality genomes reveal evolution of bat adaptations.</title>
        <authorList>
            <person name="Jebb D."/>
            <person name="Huang Z."/>
            <person name="Pippel M."/>
            <person name="Hughes G.M."/>
            <person name="Lavrichenko K."/>
            <person name="Devanna P."/>
            <person name="Winkler S."/>
            <person name="Jermiin L.S."/>
            <person name="Skirmuntt E.C."/>
            <person name="Katzourakis A."/>
            <person name="Burkitt-Gray L."/>
            <person name="Ray D.A."/>
            <person name="Sullivan K.A.M."/>
            <person name="Roscito J.G."/>
            <person name="Kirilenko B.M."/>
            <person name="Davalos L.M."/>
            <person name="Corthals A.P."/>
            <person name="Power M.L."/>
            <person name="Jones G."/>
            <person name="Ransome R.D."/>
            <person name="Dechmann D.K.N."/>
            <person name="Locatelli A.G."/>
            <person name="Puechmaille S.J."/>
            <person name="Fedrigo O."/>
            <person name="Jarvis E.D."/>
            <person name="Hiller M."/>
            <person name="Vernes S.C."/>
            <person name="Myers E.W."/>
            <person name="Teeling E.C."/>
        </authorList>
    </citation>
    <scope>NUCLEOTIDE SEQUENCE [LARGE SCALE GENOMIC DNA]</scope>
    <source>
        <strain evidence="2">MRouAeg1</strain>
        <tissue evidence="2">Muscle</tissue>
    </source>
</reference>
<dbReference type="AlphaFoldDB" id="A0A7J8KBR5"/>
<keyword evidence="3" id="KW-1185">Reference proteome</keyword>